<evidence type="ECO:0000313" key="4">
    <source>
        <dbReference type="Proteomes" id="UP000637788"/>
    </source>
</evidence>
<proteinExistence type="predicted"/>
<feature type="region of interest" description="Disordered" evidence="1">
    <location>
        <begin position="1"/>
        <end position="26"/>
    </location>
</feature>
<keyword evidence="4" id="KW-1185">Reference proteome</keyword>
<gene>
    <name evidence="3" type="ORF">GCM10010094_27330</name>
</gene>
<dbReference type="Pfam" id="PF13649">
    <property type="entry name" value="Methyltransf_25"/>
    <property type="match status" value="1"/>
</dbReference>
<evidence type="ECO:0000256" key="1">
    <source>
        <dbReference type="SAM" id="MobiDB-lite"/>
    </source>
</evidence>
<reference evidence="3" key="1">
    <citation type="journal article" date="2014" name="Int. J. Syst. Evol. Microbiol.">
        <title>Complete genome sequence of Corynebacterium casei LMG S-19264T (=DSM 44701T), isolated from a smear-ripened cheese.</title>
        <authorList>
            <consortium name="US DOE Joint Genome Institute (JGI-PGF)"/>
            <person name="Walter F."/>
            <person name="Albersmeier A."/>
            <person name="Kalinowski J."/>
            <person name="Ruckert C."/>
        </authorList>
    </citation>
    <scope>NUCLEOTIDE SEQUENCE</scope>
    <source>
        <strain evidence="3">JCM 3035</strain>
    </source>
</reference>
<organism evidence="3 4">
    <name type="scientific">Streptomyces flaveus</name>
    <dbReference type="NCBI Taxonomy" id="66370"/>
    <lineage>
        <taxon>Bacteria</taxon>
        <taxon>Bacillati</taxon>
        <taxon>Actinomycetota</taxon>
        <taxon>Actinomycetes</taxon>
        <taxon>Kitasatosporales</taxon>
        <taxon>Streptomycetaceae</taxon>
        <taxon>Streptomyces</taxon>
        <taxon>Streptomyces aurantiacus group</taxon>
    </lineage>
</organism>
<reference evidence="3" key="2">
    <citation type="submission" date="2020-09" db="EMBL/GenBank/DDBJ databases">
        <authorList>
            <person name="Sun Q."/>
            <person name="Ohkuma M."/>
        </authorList>
    </citation>
    <scope>NUCLEOTIDE SEQUENCE</scope>
    <source>
        <strain evidence="3">JCM 3035</strain>
    </source>
</reference>
<name>A0A917QRL1_9ACTN</name>
<dbReference type="InterPro" id="IPR029063">
    <property type="entry name" value="SAM-dependent_MTases_sf"/>
</dbReference>
<evidence type="ECO:0000313" key="3">
    <source>
        <dbReference type="EMBL" id="GGK64936.1"/>
    </source>
</evidence>
<protein>
    <recommendedName>
        <fullName evidence="2">Methyltransferase domain-containing protein</fullName>
    </recommendedName>
</protein>
<sequence length="180" mass="19656">MAHLMSRQHVPRASVRPGSKPTHTSTLIGYTTKRDTIVTAVDISQAVLECAAAVATDIAGRVAWTRADLTSRPPPAGAFDLMSAHYFPLPHQPDHTALRGLLDAVAPGGTLLFATHDLAGLSPRPEQGFDPNDYYQPDDIARLLDHNWTVLINETRPRTAPAPEGTHHTHDTVLRAQRLR</sequence>
<feature type="domain" description="Methyltransferase" evidence="2">
    <location>
        <begin position="35"/>
        <end position="109"/>
    </location>
</feature>
<dbReference type="Proteomes" id="UP000637788">
    <property type="component" value="Unassembled WGS sequence"/>
</dbReference>
<evidence type="ECO:0000259" key="2">
    <source>
        <dbReference type="Pfam" id="PF13649"/>
    </source>
</evidence>
<dbReference type="Gene3D" id="3.40.50.150">
    <property type="entry name" value="Vaccinia Virus protein VP39"/>
    <property type="match status" value="1"/>
</dbReference>
<dbReference type="GO" id="GO:0008168">
    <property type="term" value="F:methyltransferase activity"/>
    <property type="evidence" value="ECO:0007669"/>
    <property type="project" value="UniProtKB-ARBA"/>
</dbReference>
<dbReference type="SUPFAM" id="SSF53335">
    <property type="entry name" value="S-adenosyl-L-methionine-dependent methyltransferases"/>
    <property type="match status" value="1"/>
</dbReference>
<dbReference type="EMBL" id="BMPQ01000005">
    <property type="protein sequence ID" value="GGK64936.1"/>
    <property type="molecule type" value="Genomic_DNA"/>
</dbReference>
<accession>A0A917QRL1</accession>
<comment type="caution">
    <text evidence="3">The sequence shown here is derived from an EMBL/GenBank/DDBJ whole genome shotgun (WGS) entry which is preliminary data.</text>
</comment>
<feature type="region of interest" description="Disordered" evidence="1">
    <location>
        <begin position="158"/>
        <end position="180"/>
    </location>
</feature>
<dbReference type="AlphaFoldDB" id="A0A917QRL1"/>
<dbReference type="InterPro" id="IPR041698">
    <property type="entry name" value="Methyltransf_25"/>
</dbReference>
<dbReference type="CDD" id="cd02440">
    <property type="entry name" value="AdoMet_MTases"/>
    <property type="match status" value="1"/>
</dbReference>